<keyword evidence="2 4" id="KW-0274">FAD</keyword>
<dbReference type="SUPFAM" id="SSF48173">
    <property type="entry name" value="Cryptochrome/photolyase FAD-binding domain"/>
    <property type="match status" value="1"/>
</dbReference>
<dbReference type="RefSeq" id="WP_200324310.1">
    <property type="nucleotide sequence ID" value="NZ_JAENJH010000010.1"/>
</dbReference>
<dbReference type="InterPro" id="IPR006050">
    <property type="entry name" value="DNA_photolyase_N"/>
</dbReference>
<dbReference type="GO" id="GO:0003677">
    <property type="term" value="F:DNA binding"/>
    <property type="evidence" value="ECO:0007669"/>
    <property type="project" value="TreeGrafter"/>
</dbReference>
<evidence type="ECO:0000256" key="6">
    <source>
        <dbReference type="RuleBase" id="RU004182"/>
    </source>
</evidence>
<dbReference type="GO" id="GO:0003904">
    <property type="term" value="F:deoxyribodipyrimidine photo-lyase activity"/>
    <property type="evidence" value="ECO:0007669"/>
    <property type="project" value="TreeGrafter"/>
</dbReference>
<organism evidence="8 9">
    <name type="scientific">Prauserella cavernicola</name>
    <dbReference type="NCBI Taxonomy" id="2800127"/>
    <lineage>
        <taxon>Bacteria</taxon>
        <taxon>Bacillati</taxon>
        <taxon>Actinomycetota</taxon>
        <taxon>Actinomycetes</taxon>
        <taxon>Pseudonocardiales</taxon>
        <taxon>Pseudonocardiaceae</taxon>
        <taxon>Prauserella</taxon>
    </lineage>
</organism>
<dbReference type="PANTHER" id="PTHR11455">
    <property type="entry name" value="CRYPTOCHROME"/>
    <property type="match status" value="1"/>
</dbReference>
<comment type="cofactor">
    <cofactor evidence="4">
        <name>FAD</name>
        <dbReference type="ChEBI" id="CHEBI:57692"/>
    </cofactor>
    <text evidence="4">Binds 1 FAD per subunit.</text>
</comment>
<dbReference type="GO" id="GO:0006950">
    <property type="term" value="P:response to stress"/>
    <property type="evidence" value="ECO:0007669"/>
    <property type="project" value="UniProtKB-ARBA"/>
</dbReference>
<dbReference type="Gene3D" id="1.25.40.80">
    <property type="match status" value="1"/>
</dbReference>
<evidence type="ECO:0000259" key="7">
    <source>
        <dbReference type="PROSITE" id="PS51645"/>
    </source>
</evidence>
<feature type="binding site" evidence="4">
    <location>
        <begin position="231"/>
        <end position="235"/>
    </location>
    <ligand>
        <name>FAD</name>
        <dbReference type="ChEBI" id="CHEBI:57692"/>
    </ligand>
</feature>
<dbReference type="Pfam" id="PF00875">
    <property type="entry name" value="DNA_photolyase"/>
    <property type="match status" value="1"/>
</dbReference>
<evidence type="ECO:0000256" key="4">
    <source>
        <dbReference type="PIRSR" id="PIRSR602081-1"/>
    </source>
</evidence>
<dbReference type="GO" id="GO:0071949">
    <property type="term" value="F:FAD binding"/>
    <property type="evidence" value="ECO:0007669"/>
    <property type="project" value="TreeGrafter"/>
</dbReference>
<dbReference type="PRINTS" id="PR00147">
    <property type="entry name" value="DNAPHOTLYASE"/>
</dbReference>
<proteinExistence type="inferred from homology"/>
<feature type="site" description="Electron transfer via tryptophanyl radical" evidence="5">
    <location>
        <position position="343"/>
    </location>
</feature>
<gene>
    <name evidence="8" type="ORF">JHE00_29135</name>
</gene>
<sequence length="450" mass="50149">MTVSIALFTRDLRVHDNPVLHAAATSAEHVIPLFVLDPAITGGSFNRPNRAAFLADSLHDLDANLRELGGRLVVREGEVAEVVATLADEHDVAEVHVAGDVSAFAHRRETALRQRLQQSRRELRVHDASITVVPPGAITPSGNDHFAIFTPYYRRWAAERKRPVLAPPERVSLPKVRAGTLPKTADICTGDTAPDLPAGGERAARDLLRHWLDGPVDDYGSSNDDLAGDATSRLSAHLHFGTLSATELVSGAHGSPEFVRQVCWRDFHHQVLAARPKSSTQDYRGHGDRWRRSEKDLTAWQEGRTGYPIVDAGMRQLLREGWMHNRARLIVGSFLSKTLYLDWRLGARHFLDHLVDADVANNQLNWQWVAGTGTDSRPNRVLNPILQAKRYDPEGEYVRRYVPELGKVAGAAVHEPWKLPEAMLKDFGYPKPIVELKEGLDRFRAARGKD</sequence>
<dbReference type="GO" id="GO:0006139">
    <property type="term" value="P:nucleobase-containing compound metabolic process"/>
    <property type="evidence" value="ECO:0007669"/>
    <property type="project" value="UniProtKB-ARBA"/>
</dbReference>
<accession>A0A934R006</accession>
<dbReference type="Gene3D" id="3.40.50.620">
    <property type="entry name" value="HUPs"/>
    <property type="match status" value="1"/>
</dbReference>
<evidence type="ECO:0000313" key="8">
    <source>
        <dbReference type="EMBL" id="MBK1788414.1"/>
    </source>
</evidence>
<feature type="binding site" evidence="4">
    <location>
        <begin position="356"/>
        <end position="358"/>
    </location>
    <ligand>
        <name>FAD</name>
        <dbReference type="ChEBI" id="CHEBI:57692"/>
    </ligand>
</feature>
<evidence type="ECO:0000256" key="3">
    <source>
        <dbReference type="ARBA" id="ARBA00022991"/>
    </source>
</evidence>
<dbReference type="EMBL" id="JAENJH010000010">
    <property type="protein sequence ID" value="MBK1788414.1"/>
    <property type="molecule type" value="Genomic_DNA"/>
</dbReference>
<protein>
    <submittedName>
        <fullName evidence="8">Deoxyribodipyrimidine photo-lyase</fullName>
    </submittedName>
</protein>
<feature type="site" description="Electron transfer via tryptophanyl radical" evidence="5">
    <location>
        <position position="290"/>
    </location>
</feature>
<dbReference type="PROSITE" id="PS51645">
    <property type="entry name" value="PHR_CRY_ALPHA_BETA"/>
    <property type="match status" value="1"/>
</dbReference>
<dbReference type="InterPro" id="IPR018394">
    <property type="entry name" value="DNA_photolyase_1_CS_C"/>
</dbReference>
<name>A0A934R006_9PSEU</name>
<dbReference type="PANTHER" id="PTHR11455:SF9">
    <property type="entry name" value="CRYPTOCHROME CIRCADIAN CLOCK 5 ISOFORM X1"/>
    <property type="match status" value="1"/>
</dbReference>
<feature type="binding site" evidence="4">
    <location>
        <position position="258"/>
    </location>
    <ligand>
        <name>FAD</name>
        <dbReference type="ChEBI" id="CHEBI:57692"/>
    </ligand>
</feature>
<comment type="caution">
    <text evidence="8">The sequence shown here is derived from an EMBL/GenBank/DDBJ whole genome shotgun (WGS) entry which is preliminary data.</text>
</comment>
<keyword evidence="1 4" id="KW-0285">Flavoprotein</keyword>
<dbReference type="SUPFAM" id="SSF52425">
    <property type="entry name" value="Cryptochrome/photolyase, N-terminal domain"/>
    <property type="match status" value="1"/>
</dbReference>
<evidence type="ECO:0000256" key="2">
    <source>
        <dbReference type="ARBA" id="ARBA00022827"/>
    </source>
</evidence>
<feature type="site" description="Electron transfer via tryptophanyl radical" evidence="5">
    <location>
        <position position="366"/>
    </location>
</feature>
<dbReference type="InterPro" id="IPR036134">
    <property type="entry name" value="Crypto/Photolyase_FAD-like_sf"/>
</dbReference>
<feature type="domain" description="Photolyase/cryptochrome alpha/beta" evidence="7">
    <location>
        <begin position="2"/>
        <end position="131"/>
    </location>
</feature>
<keyword evidence="9" id="KW-1185">Reference proteome</keyword>
<dbReference type="AlphaFoldDB" id="A0A934R006"/>
<evidence type="ECO:0000256" key="5">
    <source>
        <dbReference type="PIRSR" id="PIRSR602081-2"/>
    </source>
</evidence>
<dbReference type="Proteomes" id="UP000635245">
    <property type="component" value="Unassembled WGS sequence"/>
</dbReference>
<dbReference type="GO" id="GO:0009416">
    <property type="term" value="P:response to light stimulus"/>
    <property type="evidence" value="ECO:0007669"/>
    <property type="project" value="TreeGrafter"/>
</dbReference>
<dbReference type="InterPro" id="IPR036155">
    <property type="entry name" value="Crypto/Photolyase_N_sf"/>
</dbReference>
<dbReference type="Gene3D" id="1.10.579.10">
    <property type="entry name" value="DNA Cyclobutane Dipyrimidine Photolyase, subunit A, domain 3"/>
    <property type="match status" value="1"/>
</dbReference>
<dbReference type="PROSITE" id="PS00394">
    <property type="entry name" value="DNA_PHOTOLYASES_1_1"/>
    <property type="match status" value="1"/>
</dbReference>
<dbReference type="InterPro" id="IPR002081">
    <property type="entry name" value="Cryptochrome/DNA_photolyase_1"/>
</dbReference>
<keyword evidence="3 6" id="KW-0157">Chromophore</keyword>
<evidence type="ECO:0000256" key="1">
    <source>
        <dbReference type="ARBA" id="ARBA00022630"/>
    </source>
</evidence>
<reference evidence="8" key="1">
    <citation type="submission" date="2020-12" db="EMBL/GenBank/DDBJ databases">
        <title>Prauserella sp. ASG 168, a novel actinomycete isolated from cave rock.</title>
        <authorList>
            <person name="Suriyachadkun C."/>
        </authorList>
    </citation>
    <scope>NUCLEOTIDE SEQUENCE</scope>
    <source>
        <strain evidence="8">ASG 168</strain>
    </source>
</reference>
<feature type="binding site" evidence="4">
    <location>
        <position position="219"/>
    </location>
    <ligand>
        <name>FAD</name>
        <dbReference type="ChEBI" id="CHEBI:57692"/>
    </ligand>
</feature>
<evidence type="ECO:0000313" key="9">
    <source>
        <dbReference type="Proteomes" id="UP000635245"/>
    </source>
</evidence>
<dbReference type="Pfam" id="PF03441">
    <property type="entry name" value="FAD_binding_7"/>
    <property type="match status" value="1"/>
</dbReference>
<dbReference type="InterPro" id="IPR005101">
    <property type="entry name" value="Cryptochr/Photolyase_FAD-bd"/>
</dbReference>
<comment type="similarity">
    <text evidence="6">Belongs to the DNA photolyase family.</text>
</comment>
<dbReference type="InterPro" id="IPR014729">
    <property type="entry name" value="Rossmann-like_a/b/a_fold"/>
</dbReference>